<dbReference type="Proteomes" id="UP000251060">
    <property type="component" value="Unassembled WGS sequence"/>
</dbReference>
<dbReference type="EMBL" id="PVBU01000006">
    <property type="protein sequence ID" value="PQV42424.1"/>
    <property type="molecule type" value="Genomic_DNA"/>
</dbReference>
<gene>
    <name evidence="2" type="ORF">B0H22_10670</name>
    <name evidence="3" type="ORF">EDD83_06970</name>
</gene>
<feature type="transmembrane region" description="Helical" evidence="1">
    <location>
        <begin position="72"/>
        <end position="103"/>
    </location>
</feature>
<accession>A0A315A0E5</accession>
<evidence type="ECO:0000256" key="1">
    <source>
        <dbReference type="SAM" id="Phobius"/>
    </source>
</evidence>
<feature type="transmembrane region" description="Helical" evidence="1">
    <location>
        <begin position="123"/>
        <end position="147"/>
    </location>
</feature>
<reference evidence="3 5" key="2">
    <citation type="submission" date="2018-10" db="EMBL/GenBank/DDBJ databases">
        <title>Cultivation of a novel Methanohalophilus strain from Kebrit Deep of the Red Sea and a genomic comparison of members of the genus Methanohalophilus.</title>
        <authorList>
            <person name="Guan Y."/>
            <person name="Ngugi D.K."/>
            <person name="Stingl U."/>
        </authorList>
    </citation>
    <scope>NUCLEOTIDE SEQUENCE [LARGE SCALE GENOMIC DNA]</scope>
    <source>
        <strain evidence="3 5">DSM 10369</strain>
    </source>
</reference>
<proteinExistence type="predicted"/>
<keyword evidence="1" id="KW-0812">Transmembrane</keyword>
<dbReference type="AlphaFoldDB" id="A0A315A0E5"/>
<name>A0A315A0E5_9EURY</name>
<protein>
    <submittedName>
        <fullName evidence="2">Uncharacterized protein</fullName>
    </submittedName>
</protein>
<organism evidence="2 4">
    <name type="scientific">Methanohalophilus euhalobius</name>
    <dbReference type="NCBI Taxonomy" id="51203"/>
    <lineage>
        <taxon>Archaea</taxon>
        <taxon>Methanobacteriati</taxon>
        <taxon>Methanobacteriota</taxon>
        <taxon>Stenosarchaea group</taxon>
        <taxon>Methanomicrobia</taxon>
        <taxon>Methanosarcinales</taxon>
        <taxon>Methanosarcinaceae</taxon>
        <taxon>Methanohalophilus</taxon>
    </lineage>
</organism>
<feature type="transmembrane region" description="Helical" evidence="1">
    <location>
        <begin position="203"/>
        <end position="222"/>
    </location>
</feature>
<feature type="transmembrane region" description="Helical" evidence="1">
    <location>
        <begin position="12"/>
        <end position="36"/>
    </location>
</feature>
<keyword evidence="1" id="KW-0472">Membrane</keyword>
<reference evidence="2 4" key="1">
    <citation type="submission" date="2018-02" db="EMBL/GenBank/DDBJ databases">
        <title>Subsurface microbial communities from deep shales in Ohio and West Virginia, USA.</title>
        <authorList>
            <person name="Wrighton K."/>
        </authorList>
    </citation>
    <scope>NUCLEOTIDE SEQUENCE [LARGE SCALE GENOMIC DNA]</scope>
    <source>
        <strain evidence="2 4">DSM 10369</strain>
    </source>
</reference>
<sequence>MALQNMFEDNEFLIGIGKLAIFLIITFIGNQTYVSIKKIDKHEKNKYFEIIKENRCVKYTSLKINALNEHKYFLVSTISLGMLGGILYFFIVLAVFVFIPAYYQFYNLDELLINFKFNINNEQAMVFIIYTLLNITTLPLIVGAKILDYIINIPTKMLIKPNDIKRKRLNKKYQIWKYKIYNLARKLRPRLDNKMQLTKKSTFFITLLPILVGMISSIQYLIYVDIYSNYDIYRPILNNWIIVSVLYLVILVLCIIFSLILIKDFFVFLNEGKNKIIQFYSKGYPHIYIKTPSGELTGKIENVFDKHIIVLNDNGVQKMTSWNNVEIIEINNS</sequence>
<evidence type="ECO:0000313" key="2">
    <source>
        <dbReference type="EMBL" id="PQV42424.1"/>
    </source>
</evidence>
<evidence type="ECO:0000313" key="5">
    <source>
        <dbReference type="Proteomes" id="UP000273978"/>
    </source>
</evidence>
<feature type="transmembrane region" description="Helical" evidence="1">
    <location>
        <begin position="242"/>
        <end position="262"/>
    </location>
</feature>
<evidence type="ECO:0000313" key="3">
    <source>
        <dbReference type="EMBL" id="RNI08175.1"/>
    </source>
</evidence>
<dbReference type="Proteomes" id="UP000273978">
    <property type="component" value="Unassembled WGS sequence"/>
</dbReference>
<dbReference type="RefSeq" id="WP_105460664.1">
    <property type="nucleotide sequence ID" value="NZ_PVBU01000006.1"/>
</dbReference>
<dbReference type="EMBL" id="RJJF01000017">
    <property type="protein sequence ID" value="RNI08175.1"/>
    <property type="molecule type" value="Genomic_DNA"/>
</dbReference>
<keyword evidence="1" id="KW-1133">Transmembrane helix</keyword>
<evidence type="ECO:0000313" key="4">
    <source>
        <dbReference type="Proteomes" id="UP000251060"/>
    </source>
</evidence>
<comment type="caution">
    <text evidence="2">The sequence shown here is derived from an EMBL/GenBank/DDBJ whole genome shotgun (WGS) entry which is preliminary data.</text>
</comment>